<sequence length="272" mass="31767">MFADDTALIIGNKNKEQLEIDTFIAFSMAKQYCYQNDLVLNQSKSYQLIFTPHPNHYQGIPEITTVESNKYLGIILDNNLTWEPHLNQLRKKLNSSLFVIRRIKQISNIETALTAYYSLFESHLRYGLVVWGGTSATNLQKIAIIQKRAIRTLKGLNSLDSCRDAFRELRILTAASLYILETILYAVKSGQARLGDQHNYNTRHRHHFALDIHHLSLYEKKPSYRGAIFFNCLPEDLKLLPEGNLKTSLKRWLLERPFYTQQEFLNWRTQSW</sequence>
<organism evidence="1">
    <name type="scientific">Graphocephala atropunctata</name>
    <dbReference type="NCBI Taxonomy" id="36148"/>
    <lineage>
        <taxon>Eukaryota</taxon>
        <taxon>Metazoa</taxon>
        <taxon>Ecdysozoa</taxon>
        <taxon>Arthropoda</taxon>
        <taxon>Hexapoda</taxon>
        <taxon>Insecta</taxon>
        <taxon>Pterygota</taxon>
        <taxon>Neoptera</taxon>
        <taxon>Paraneoptera</taxon>
        <taxon>Hemiptera</taxon>
        <taxon>Auchenorrhyncha</taxon>
        <taxon>Membracoidea</taxon>
        <taxon>Cicadellidae</taxon>
        <taxon>Cicadellinae</taxon>
        <taxon>Cicadellini</taxon>
        <taxon>Graphocephala</taxon>
    </lineage>
</organism>
<evidence type="ECO:0008006" key="2">
    <source>
        <dbReference type="Google" id="ProtNLM"/>
    </source>
</evidence>
<gene>
    <name evidence="1" type="ORF">g.46069</name>
</gene>
<dbReference type="EMBL" id="GEBQ01013642">
    <property type="protein sequence ID" value="JAT26335.1"/>
    <property type="molecule type" value="Transcribed_RNA"/>
</dbReference>
<reference evidence="1" key="1">
    <citation type="submission" date="2015-11" db="EMBL/GenBank/DDBJ databases">
        <title>De novo transcriptome assembly of four potential Pierce s Disease insect vectors from Arizona vineyards.</title>
        <authorList>
            <person name="Tassone E.E."/>
        </authorList>
    </citation>
    <scope>NUCLEOTIDE SEQUENCE</scope>
</reference>
<dbReference type="AlphaFoldDB" id="A0A1B6LRQ7"/>
<accession>A0A1B6LRQ7</accession>
<name>A0A1B6LRQ7_9HEMI</name>
<dbReference type="PANTHER" id="PTHR33332">
    <property type="entry name" value="REVERSE TRANSCRIPTASE DOMAIN-CONTAINING PROTEIN"/>
    <property type="match status" value="1"/>
</dbReference>
<proteinExistence type="predicted"/>
<protein>
    <recommendedName>
        <fullName evidence="2">Reverse transcriptase domain-containing protein</fullName>
    </recommendedName>
</protein>
<evidence type="ECO:0000313" key="1">
    <source>
        <dbReference type="EMBL" id="JAT26335.1"/>
    </source>
</evidence>